<dbReference type="EMBL" id="JH687878">
    <property type="protein sequence ID" value="EJD35842.1"/>
    <property type="molecule type" value="Genomic_DNA"/>
</dbReference>
<name>J0LF95_AURST</name>
<dbReference type="SUPFAM" id="SSF144232">
    <property type="entry name" value="HIT/MYND zinc finger-like"/>
    <property type="match status" value="1"/>
</dbReference>
<proteinExistence type="predicted"/>
<evidence type="ECO:0000256" key="1">
    <source>
        <dbReference type="ARBA" id="ARBA00022723"/>
    </source>
</evidence>
<dbReference type="OrthoDB" id="3254297at2759"/>
<dbReference type="OMA" id="IREVEWH"/>
<keyword evidence="3" id="KW-0862">Zinc</keyword>
<dbReference type="AlphaFoldDB" id="J0LF95"/>
<gene>
    <name evidence="7" type="ORF">AURDEDRAFT_147349</name>
</gene>
<evidence type="ECO:0000256" key="4">
    <source>
        <dbReference type="PROSITE-ProRule" id="PRU00134"/>
    </source>
</evidence>
<evidence type="ECO:0000256" key="5">
    <source>
        <dbReference type="SAM" id="MobiDB-lite"/>
    </source>
</evidence>
<keyword evidence="8" id="KW-1185">Reference proteome</keyword>
<keyword evidence="2 4" id="KW-0863">Zinc-finger</keyword>
<evidence type="ECO:0000256" key="3">
    <source>
        <dbReference type="ARBA" id="ARBA00022833"/>
    </source>
</evidence>
<dbReference type="InParanoid" id="J0LF95"/>
<evidence type="ECO:0000313" key="7">
    <source>
        <dbReference type="EMBL" id="EJD35842.1"/>
    </source>
</evidence>
<evidence type="ECO:0000313" key="8">
    <source>
        <dbReference type="Proteomes" id="UP000006514"/>
    </source>
</evidence>
<feature type="domain" description="MYND-type" evidence="6">
    <location>
        <begin position="473"/>
        <end position="513"/>
    </location>
</feature>
<dbReference type="eggNOG" id="ENOG502SF44">
    <property type="taxonomic scope" value="Eukaryota"/>
</dbReference>
<organism evidence="7 8">
    <name type="scientific">Auricularia subglabra (strain TFB-10046 / SS5)</name>
    <name type="common">White-rot fungus</name>
    <name type="synonym">Auricularia delicata (strain TFB10046)</name>
    <dbReference type="NCBI Taxonomy" id="717982"/>
    <lineage>
        <taxon>Eukaryota</taxon>
        <taxon>Fungi</taxon>
        <taxon>Dikarya</taxon>
        <taxon>Basidiomycota</taxon>
        <taxon>Agaricomycotina</taxon>
        <taxon>Agaricomycetes</taxon>
        <taxon>Auriculariales</taxon>
        <taxon>Auriculariaceae</taxon>
        <taxon>Auricularia</taxon>
    </lineage>
</organism>
<dbReference type="GO" id="GO:0008270">
    <property type="term" value="F:zinc ion binding"/>
    <property type="evidence" value="ECO:0007669"/>
    <property type="project" value="UniProtKB-KW"/>
</dbReference>
<reference evidence="8" key="1">
    <citation type="journal article" date="2012" name="Science">
        <title>The Paleozoic origin of enzymatic lignin decomposition reconstructed from 31 fungal genomes.</title>
        <authorList>
            <person name="Floudas D."/>
            <person name="Binder M."/>
            <person name="Riley R."/>
            <person name="Barry K."/>
            <person name="Blanchette R.A."/>
            <person name="Henrissat B."/>
            <person name="Martinez A.T."/>
            <person name="Otillar R."/>
            <person name="Spatafora J.W."/>
            <person name="Yadav J.S."/>
            <person name="Aerts A."/>
            <person name="Benoit I."/>
            <person name="Boyd A."/>
            <person name="Carlson A."/>
            <person name="Copeland A."/>
            <person name="Coutinho P.M."/>
            <person name="de Vries R.P."/>
            <person name="Ferreira P."/>
            <person name="Findley K."/>
            <person name="Foster B."/>
            <person name="Gaskell J."/>
            <person name="Glotzer D."/>
            <person name="Gorecki P."/>
            <person name="Heitman J."/>
            <person name="Hesse C."/>
            <person name="Hori C."/>
            <person name="Igarashi K."/>
            <person name="Jurgens J.A."/>
            <person name="Kallen N."/>
            <person name="Kersten P."/>
            <person name="Kohler A."/>
            <person name="Kuees U."/>
            <person name="Kumar T.K.A."/>
            <person name="Kuo A."/>
            <person name="LaButti K."/>
            <person name="Larrondo L.F."/>
            <person name="Lindquist E."/>
            <person name="Ling A."/>
            <person name="Lombard V."/>
            <person name="Lucas S."/>
            <person name="Lundell T."/>
            <person name="Martin R."/>
            <person name="McLaughlin D.J."/>
            <person name="Morgenstern I."/>
            <person name="Morin E."/>
            <person name="Murat C."/>
            <person name="Nagy L.G."/>
            <person name="Nolan M."/>
            <person name="Ohm R.A."/>
            <person name="Patyshakuliyeva A."/>
            <person name="Rokas A."/>
            <person name="Ruiz-Duenas F.J."/>
            <person name="Sabat G."/>
            <person name="Salamov A."/>
            <person name="Samejima M."/>
            <person name="Schmutz J."/>
            <person name="Slot J.C."/>
            <person name="St John F."/>
            <person name="Stenlid J."/>
            <person name="Sun H."/>
            <person name="Sun S."/>
            <person name="Syed K."/>
            <person name="Tsang A."/>
            <person name="Wiebenga A."/>
            <person name="Young D."/>
            <person name="Pisabarro A."/>
            <person name="Eastwood D.C."/>
            <person name="Martin F."/>
            <person name="Cullen D."/>
            <person name="Grigoriev I.V."/>
            <person name="Hibbett D.S."/>
        </authorList>
    </citation>
    <scope>NUCLEOTIDE SEQUENCE [LARGE SCALE GENOMIC DNA]</scope>
    <source>
        <strain evidence="8">TFB10046</strain>
    </source>
</reference>
<evidence type="ECO:0000259" key="6">
    <source>
        <dbReference type="PROSITE" id="PS50865"/>
    </source>
</evidence>
<dbReference type="Proteomes" id="UP000006514">
    <property type="component" value="Unassembled WGS sequence"/>
</dbReference>
<feature type="compositionally biased region" description="Low complexity" evidence="5">
    <location>
        <begin position="731"/>
        <end position="747"/>
    </location>
</feature>
<feature type="compositionally biased region" description="Acidic residues" evidence="5">
    <location>
        <begin position="701"/>
        <end position="715"/>
    </location>
</feature>
<evidence type="ECO:0000256" key="2">
    <source>
        <dbReference type="ARBA" id="ARBA00022771"/>
    </source>
</evidence>
<dbReference type="InterPro" id="IPR002893">
    <property type="entry name" value="Znf_MYND"/>
</dbReference>
<protein>
    <recommendedName>
        <fullName evidence="6">MYND-type domain-containing protein</fullName>
    </recommendedName>
</protein>
<dbReference type="Gene3D" id="6.10.140.2220">
    <property type="match status" value="1"/>
</dbReference>
<accession>J0LF95</accession>
<sequence length="766" mass="85436">MPVIGAPDVGADMLRRLQGGPLSEEASRTVDMLSQVLRADTDMIVKSLCENGSSKALHSIAYTFMCAPDGPIPIEGLLRVFLHHTSADKVPRLPAKPPKENDISERAWACFPALGHKHFTMLLASNPDLLAQYVAGWPGIFKWSEYFCAQRIAGKRSSDDTLEAVSTISNLIHDLLLNPTMNDSIQKTDGIVAVAGHLWAYRHTVKSNEGLAEFTEFTSAQILHILLTDGDLDRRETIKKLETVASIVDGGGDDPFPCARLALKRLKRTMDPGTPEDLHEPLRGMELSSHIFVAVILARLPGHPLTFALLRENATWTVTRALLLVSRTIDALGSSRPLLDCVNGTVTFIRYALIRDESFRWVCQALDAGLLHGIASVCLSLHLLGKDFASEHLRACLRHIVHETLPLHLVYKSVLKVTQRELADVDPDLVRDRVERSFIAEDWKTVTSLVDLRAKVAELPKDFKKRGSVSCESIACGKWGKKSELKRCAGCQYVYYCSKECQAAAWPSHKRMCKLKHAMNVHRQDPQNQQLFLETDAQFIRALFGADANVHLEHLRALAKRECPKTPAEHHIICIDYTDPEWPAGKCSLKNIFTYKFQDLLGDELNPENIIGQNQEMLGMVQRDPGLWQFIEGTFMFGEHKFSRNLLVRPNLWTRSEDSRSLEHALNWQHMGAAQFDCPNSRHGLPNILSGIIGDILDSAPPDDDWDSEEEEEILREEARRKAEKAKKKAAAQARKAAGSAASATAPAPVTTFASRFLDLQIADLD</sequence>
<keyword evidence="1" id="KW-0479">Metal-binding</keyword>
<dbReference type="PROSITE" id="PS50865">
    <property type="entry name" value="ZF_MYND_2"/>
    <property type="match status" value="1"/>
</dbReference>
<dbReference type="Pfam" id="PF01753">
    <property type="entry name" value="zf-MYND"/>
    <property type="match status" value="1"/>
</dbReference>
<feature type="region of interest" description="Disordered" evidence="5">
    <location>
        <begin position="700"/>
        <end position="747"/>
    </location>
</feature>
<dbReference type="KEGG" id="adl:AURDEDRAFT_147349"/>